<proteinExistence type="predicted"/>
<sequence length="74" mass="8368">MITLDVTKVEGLIDGRYIIFGLAMAGVSVFFRWVIRMGAYKWRHKQVILALIAGFWRICAVIFPMIVGLVLLVA</sequence>
<evidence type="ECO:0000313" key="2">
    <source>
        <dbReference type="EMBL" id="RXE57743.1"/>
    </source>
</evidence>
<evidence type="ECO:0000256" key="1">
    <source>
        <dbReference type="SAM" id="Phobius"/>
    </source>
</evidence>
<feature type="transmembrane region" description="Helical" evidence="1">
    <location>
        <begin position="17"/>
        <end position="35"/>
    </location>
</feature>
<protein>
    <submittedName>
        <fullName evidence="2">Uncharacterized protein</fullName>
    </submittedName>
</protein>
<dbReference type="EMBL" id="RLII01000038">
    <property type="protein sequence ID" value="RXE57743.1"/>
    <property type="molecule type" value="Genomic_DNA"/>
</dbReference>
<evidence type="ECO:0000313" key="3">
    <source>
        <dbReference type="Proteomes" id="UP000289166"/>
    </source>
</evidence>
<keyword evidence="1" id="KW-0812">Transmembrane</keyword>
<comment type="caution">
    <text evidence="2">The sequence shown here is derived from an EMBL/GenBank/DDBJ whole genome shotgun (WGS) entry which is preliminary data.</text>
</comment>
<keyword evidence="3" id="KW-1185">Reference proteome</keyword>
<gene>
    <name evidence="2" type="ORF">EFD62_15930</name>
</gene>
<dbReference type="Proteomes" id="UP000289166">
    <property type="component" value="Unassembled WGS sequence"/>
</dbReference>
<feature type="transmembrane region" description="Helical" evidence="1">
    <location>
        <begin position="47"/>
        <end position="73"/>
    </location>
</feature>
<keyword evidence="1" id="KW-1133">Transmembrane helix</keyword>
<reference evidence="3" key="1">
    <citation type="submission" date="2018-11" db="EMBL/GenBank/DDBJ databases">
        <title>Genome sequencing of a novel mesophilic and cellulolytic organism within the genus Hungateiclostridium.</title>
        <authorList>
            <person name="Rettenmaier R."/>
            <person name="Liebl W."/>
            <person name="Zverlov V."/>
        </authorList>
    </citation>
    <scope>NUCLEOTIDE SEQUENCE [LARGE SCALE GENOMIC DNA]</scope>
    <source>
        <strain evidence="3">N2K1</strain>
    </source>
</reference>
<accession>A0A4Q0I0X3</accession>
<keyword evidence="1" id="KW-0472">Membrane</keyword>
<name>A0A4Q0I0X3_9FIRM</name>
<organism evidence="2 3">
    <name type="scientific">Acetivibrio mesophilus</name>
    <dbReference type="NCBI Taxonomy" id="2487273"/>
    <lineage>
        <taxon>Bacteria</taxon>
        <taxon>Bacillati</taxon>
        <taxon>Bacillota</taxon>
        <taxon>Clostridia</taxon>
        <taxon>Eubacteriales</taxon>
        <taxon>Oscillospiraceae</taxon>
        <taxon>Acetivibrio</taxon>
    </lineage>
</organism>
<dbReference type="AlphaFoldDB" id="A0A4Q0I0X3"/>